<evidence type="ECO:0000256" key="2">
    <source>
        <dbReference type="SAM" id="MobiDB-lite"/>
    </source>
</evidence>
<feature type="compositionally biased region" description="Polar residues" evidence="2">
    <location>
        <begin position="752"/>
        <end position="769"/>
    </location>
</feature>
<gene>
    <name evidence="3" type="ORF">K491DRAFT_765744</name>
</gene>
<feature type="coiled-coil region" evidence="1">
    <location>
        <begin position="435"/>
        <end position="529"/>
    </location>
</feature>
<feature type="compositionally biased region" description="Acidic residues" evidence="2">
    <location>
        <begin position="56"/>
        <end position="67"/>
    </location>
</feature>
<feature type="region of interest" description="Disordered" evidence="2">
    <location>
        <begin position="1"/>
        <end position="211"/>
    </location>
</feature>
<feature type="compositionally biased region" description="Polar residues" evidence="2">
    <location>
        <begin position="735"/>
        <end position="744"/>
    </location>
</feature>
<organism evidence="3 4">
    <name type="scientific">Lophiostoma macrostomum CBS 122681</name>
    <dbReference type="NCBI Taxonomy" id="1314788"/>
    <lineage>
        <taxon>Eukaryota</taxon>
        <taxon>Fungi</taxon>
        <taxon>Dikarya</taxon>
        <taxon>Ascomycota</taxon>
        <taxon>Pezizomycotina</taxon>
        <taxon>Dothideomycetes</taxon>
        <taxon>Pleosporomycetidae</taxon>
        <taxon>Pleosporales</taxon>
        <taxon>Lophiostomataceae</taxon>
        <taxon>Lophiostoma</taxon>
    </lineage>
</organism>
<feature type="region of interest" description="Disordered" evidence="2">
    <location>
        <begin position="714"/>
        <end position="769"/>
    </location>
</feature>
<evidence type="ECO:0000313" key="3">
    <source>
        <dbReference type="EMBL" id="KAF2660077.1"/>
    </source>
</evidence>
<accession>A0A6A6TLJ4</accession>
<feature type="compositionally biased region" description="Acidic residues" evidence="2">
    <location>
        <begin position="301"/>
        <end position="316"/>
    </location>
</feature>
<dbReference type="EMBL" id="MU004302">
    <property type="protein sequence ID" value="KAF2660077.1"/>
    <property type="molecule type" value="Genomic_DNA"/>
</dbReference>
<feature type="compositionally biased region" description="Polar residues" evidence="2">
    <location>
        <begin position="73"/>
        <end position="98"/>
    </location>
</feature>
<feature type="compositionally biased region" description="Low complexity" evidence="2">
    <location>
        <begin position="715"/>
        <end position="734"/>
    </location>
</feature>
<name>A0A6A6TLJ4_9PLEO</name>
<feature type="compositionally biased region" description="Basic and acidic residues" evidence="2">
    <location>
        <begin position="120"/>
        <end position="132"/>
    </location>
</feature>
<evidence type="ECO:0000256" key="1">
    <source>
        <dbReference type="SAM" id="Coils"/>
    </source>
</evidence>
<keyword evidence="1" id="KW-0175">Coiled coil</keyword>
<reference evidence="3" key="1">
    <citation type="journal article" date="2020" name="Stud. Mycol.">
        <title>101 Dothideomycetes genomes: a test case for predicting lifestyles and emergence of pathogens.</title>
        <authorList>
            <person name="Haridas S."/>
            <person name="Albert R."/>
            <person name="Binder M."/>
            <person name="Bloem J."/>
            <person name="Labutti K."/>
            <person name="Salamov A."/>
            <person name="Andreopoulos B."/>
            <person name="Baker S."/>
            <person name="Barry K."/>
            <person name="Bills G."/>
            <person name="Bluhm B."/>
            <person name="Cannon C."/>
            <person name="Castanera R."/>
            <person name="Culley D."/>
            <person name="Daum C."/>
            <person name="Ezra D."/>
            <person name="Gonzalez J."/>
            <person name="Henrissat B."/>
            <person name="Kuo A."/>
            <person name="Liang C."/>
            <person name="Lipzen A."/>
            <person name="Lutzoni F."/>
            <person name="Magnuson J."/>
            <person name="Mondo S."/>
            <person name="Nolan M."/>
            <person name="Ohm R."/>
            <person name="Pangilinan J."/>
            <person name="Park H.-J."/>
            <person name="Ramirez L."/>
            <person name="Alfaro M."/>
            <person name="Sun H."/>
            <person name="Tritt A."/>
            <person name="Yoshinaga Y."/>
            <person name="Zwiers L.-H."/>
            <person name="Turgeon B."/>
            <person name="Goodwin S."/>
            <person name="Spatafora J."/>
            <person name="Crous P."/>
            <person name="Grigoriev I."/>
        </authorList>
    </citation>
    <scope>NUCLEOTIDE SEQUENCE</scope>
    <source>
        <strain evidence="3">CBS 122681</strain>
    </source>
</reference>
<proteinExistence type="predicted"/>
<sequence>MTTVHHTPPPGTAPFAIYEDPEDQEPPSPSDVYDEDLSFISEQSLPEADEPIPSIEQEDEDEQEIDEPAPYRSSYTSRTSILSNTQSRRVSGVTTASFVSELPSEISVASKPTGPASHGADTRYTPRKDRPPFRNPSSVRAMQMASPPPFTAFESPRERLKGTYKLATPSRSGRSETPVSTTRSRRSGSQREAHSLAHVPQSPRPTPTPQQHLPLVLLHVTILPMQLPYTHDMMVKIMPDWLVQNYKLLTEKLEDIVLMQRGLLISHPNEEYDVLEENILESLELKTPRLLKCGHFVGLEEEADEDAESEDEEAGNAEDGTGRGSRMSGGTITVDEEGPWKYPTPPHSDVASVCTDCNRQVKKPGKGIGAGSKRWDLKIYAANGLMRAGAWSAAWREMERCDVEITPWIPADVRKALEKKIEEDREVEKQKLLYEAEVQRLVEEETARLRKIENEAEGKRKEEAEELRKKLEAEEAERQRRVDEDVAEKKKLEDALQQTIQEVKESMRLEFELQALSEAESKLANTEARAAPRIPDSAPDTADITFQARHQSRGGPRSFSTHQPIQEIPLSTLLRNYFLVLARDQRNIALIVLSVLAGYLAMQMNANQNLSLLPPGLPRILPGEYALDSASPIVVTATATTTATFMSTTTVTQIEKPVSSASESTISLPAIGIPGVNQPSNSIASPSSTDIDSQISSEALPLSKTNIHEEHASYSTSLSTALQEAAASSEASTSFNPMPTSSRPDNPLAALSESTFSESGEVATSQPRA</sequence>
<protein>
    <recommendedName>
        <fullName evidence="5">Pathway-specific nitrogen regulator</fullName>
    </recommendedName>
</protein>
<evidence type="ECO:0000313" key="4">
    <source>
        <dbReference type="Proteomes" id="UP000799324"/>
    </source>
</evidence>
<feature type="region of interest" description="Disordered" evidence="2">
    <location>
        <begin position="301"/>
        <end position="348"/>
    </location>
</feature>
<dbReference type="Proteomes" id="UP000799324">
    <property type="component" value="Unassembled WGS sequence"/>
</dbReference>
<keyword evidence="4" id="KW-1185">Reference proteome</keyword>
<dbReference type="AlphaFoldDB" id="A0A6A6TLJ4"/>
<evidence type="ECO:0008006" key="5">
    <source>
        <dbReference type="Google" id="ProtNLM"/>
    </source>
</evidence>
<dbReference type="OrthoDB" id="5369448at2759"/>